<accession>A0ABT9JVZ9</accession>
<feature type="transmembrane region" description="Helical" evidence="1">
    <location>
        <begin position="130"/>
        <end position="150"/>
    </location>
</feature>
<evidence type="ECO:0008006" key="4">
    <source>
        <dbReference type="Google" id="ProtNLM"/>
    </source>
</evidence>
<evidence type="ECO:0000313" key="2">
    <source>
        <dbReference type="EMBL" id="MDP8568316.1"/>
    </source>
</evidence>
<keyword evidence="1" id="KW-0472">Membrane</keyword>
<name>A0ABT9JVZ9_9PROT</name>
<reference evidence="3" key="1">
    <citation type="journal article" date="2019" name="Int. J. Syst. Evol. Microbiol.">
        <title>The Global Catalogue of Microorganisms (GCM) 10K type strain sequencing project: providing services to taxonomists for standard genome sequencing and annotation.</title>
        <authorList>
            <consortium name="The Broad Institute Genomics Platform"/>
            <consortium name="The Broad Institute Genome Sequencing Center for Infectious Disease"/>
            <person name="Wu L."/>
            <person name="Ma J."/>
        </authorList>
    </citation>
    <scope>NUCLEOTIDE SEQUENCE [LARGE SCALE GENOMIC DNA]</scope>
    <source>
        <strain evidence="3">VKM B-3159</strain>
    </source>
</reference>
<gene>
    <name evidence="2" type="ORF">Q9291_10690</name>
</gene>
<dbReference type="Gene3D" id="1.10.287.950">
    <property type="entry name" value="Methyl-accepting chemotaxis protein"/>
    <property type="match status" value="1"/>
</dbReference>
<sequence>MDSIAHFLTHQSTVWIFVGVIVAVFVYPFLQAIFSIRKLNLEIEKAVNELKKFGPDNQYQSFFDNFDSLDQSLKKLPAIQHTWNEFIESIVFDKPNQKIYISHRPAEYFSRNSILGSQLNLSQFLAFPNYLIGLGLTFTFVGLAAALHVAQNGLANGGGQTALKELLAVASVKFISSIVGIVCSLALSVFQRWRLKGFQKNLNEFIRLLEEYTEYKSTEKLLHENYAEQQKHTLALNDMATNISNGIGEVLSNQLPASVAAALEPLANEIRNLAQKFSGSSEDALQTVLQEFLAQLRQSSGDDMNGLIESVKTLRESLNILVLNIESMSKNLGTDTKESSARLASVLESFTNTFTPVQQGIGQFGEALRALEIIANKIENAGGSISGAADISNQSSSQLATAVNQMATNLNPLSELLSLLNESLAKISSTAEQLKSAGGTIALASDDFKSSATSIDNAGQRFNANVKVFGDAADGIADTISALERASNQVSSSTQPLSQASLAFTNALEAIKATEMRMQQNQGELQAMLNELKTFSETIPELWNQYEARFSKVDNDLGNAFKQLAEGSESFRLSVENYVKSLNDQFAEAVSKLSGAINELADEREQNTAKVQEPSKPR</sequence>
<keyword evidence="3" id="KW-1185">Reference proteome</keyword>
<feature type="transmembrane region" description="Helical" evidence="1">
    <location>
        <begin position="12"/>
        <end position="30"/>
    </location>
</feature>
<keyword evidence="1" id="KW-0812">Transmembrane</keyword>
<dbReference type="RefSeq" id="WP_306390037.1">
    <property type="nucleotide sequence ID" value="NZ_JAVCAP010000021.1"/>
</dbReference>
<evidence type="ECO:0000256" key="1">
    <source>
        <dbReference type="SAM" id="Phobius"/>
    </source>
</evidence>
<dbReference type="Proteomes" id="UP001225906">
    <property type="component" value="Unassembled WGS sequence"/>
</dbReference>
<organism evidence="2 3">
    <name type="scientific">Methylophilus aquaticus</name>
    <dbReference type="NCBI Taxonomy" id="1971610"/>
    <lineage>
        <taxon>Bacteria</taxon>
        <taxon>Pseudomonadati</taxon>
        <taxon>Pseudomonadota</taxon>
        <taxon>Betaproteobacteria</taxon>
        <taxon>Nitrosomonadales</taxon>
        <taxon>Methylophilaceae</taxon>
        <taxon>Methylophilus</taxon>
    </lineage>
</organism>
<evidence type="ECO:0000313" key="3">
    <source>
        <dbReference type="Proteomes" id="UP001225906"/>
    </source>
</evidence>
<keyword evidence="1" id="KW-1133">Transmembrane helix</keyword>
<feature type="transmembrane region" description="Helical" evidence="1">
    <location>
        <begin position="170"/>
        <end position="190"/>
    </location>
</feature>
<protein>
    <recommendedName>
        <fullName evidence="4">Methyl-accepting chemotaxis protein</fullName>
    </recommendedName>
</protein>
<dbReference type="EMBL" id="JAVCAP010000021">
    <property type="protein sequence ID" value="MDP8568316.1"/>
    <property type="molecule type" value="Genomic_DNA"/>
</dbReference>
<proteinExistence type="predicted"/>
<comment type="caution">
    <text evidence="2">The sequence shown here is derived from an EMBL/GenBank/DDBJ whole genome shotgun (WGS) entry which is preliminary data.</text>
</comment>
<dbReference type="SUPFAM" id="SSF58104">
    <property type="entry name" value="Methyl-accepting chemotaxis protein (MCP) signaling domain"/>
    <property type="match status" value="1"/>
</dbReference>